<evidence type="ECO:0000313" key="3">
    <source>
        <dbReference type="Proteomes" id="UP001459277"/>
    </source>
</evidence>
<accession>A0AAW2DLT9</accession>
<dbReference type="AlphaFoldDB" id="A0AAW2DLT9"/>
<name>A0AAW2DLT9_9ROSI</name>
<dbReference type="PANTHER" id="PTHR33785:SF12">
    <property type="entry name" value="DUF1685 FAMILY PROTEIN"/>
    <property type="match status" value="1"/>
</dbReference>
<sequence length="133" mass="14900">MSDQLSSKTSFGYGSLSPNSVLLTPKLNTILSRKESQNQRHQNRDILEVLSSKKKIKRSISGRQSGESKSLSDVEFEELKGFMDLGFVSSEEDRKSLASVIPGLHRLGKKDDDEEAVDESIIPRPYLSEAWEV</sequence>
<organism evidence="2 3">
    <name type="scientific">Lithocarpus litseifolius</name>
    <dbReference type="NCBI Taxonomy" id="425828"/>
    <lineage>
        <taxon>Eukaryota</taxon>
        <taxon>Viridiplantae</taxon>
        <taxon>Streptophyta</taxon>
        <taxon>Embryophyta</taxon>
        <taxon>Tracheophyta</taxon>
        <taxon>Spermatophyta</taxon>
        <taxon>Magnoliopsida</taxon>
        <taxon>eudicotyledons</taxon>
        <taxon>Gunneridae</taxon>
        <taxon>Pentapetalae</taxon>
        <taxon>rosids</taxon>
        <taxon>fabids</taxon>
        <taxon>Fagales</taxon>
        <taxon>Fagaceae</taxon>
        <taxon>Lithocarpus</taxon>
    </lineage>
</organism>
<dbReference type="PANTHER" id="PTHR33785">
    <property type="entry name" value="OS06G0550800 PROTEIN"/>
    <property type="match status" value="1"/>
</dbReference>
<keyword evidence="3" id="KW-1185">Reference proteome</keyword>
<comment type="caution">
    <text evidence="2">The sequence shown here is derived from an EMBL/GenBank/DDBJ whole genome shotgun (WGS) entry which is preliminary data.</text>
</comment>
<evidence type="ECO:0000313" key="2">
    <source>
        <dbReference type="EMBL" id="KAL0011381.1"/>
    </source>
</evidence>
<feature type="region of interest" description="Disordered" evidence="1">
    <location>
        <begin position="1"/>
        <end position="21"/>
    </location>
</feature>
<protein>
    <submittedName>
        <fullName evidence="2">Uncharacterized protein</fullName>
    </submittedName>
</protein>
<evidence type="ECO:0000256" key="1">
    <source>
        <dbReference type="SAM" id="MobiDB-lite"/>
    </source>
</evidence>
<dbReference type="Proteomes" id="UP001459277">
    <property type="component" value="Unassembled WGS sequence"/>
</dbReference>
<reference evidence="2 3" key="1">
    <citation type="submission" date="2024-01" db="EMBL/GenBank/DDBJ databases">
        <title>A telomere-to-telomere, gap-free genome of sweet tea (Lithocarpus litseifolius).</title>
        <authorList>
            <person name="Zhou J."/>
        </authorList>
    </citation>
    <scope>NUCLEOTIDE SEQUENCE [LARGE SCALE GENOMIC DNA]</scope>
    <source>
        <strain evidence="2">Zhou-2022a</strain>
        <tissue evidence="2">Leaf</tissue>
    </source>
</reference>
<proteinExistence type="predicted"/>
<gene>
    <name evidence="2" type="ORF">SO802_006489</name>
</gene>
<dbReference type="EMBL" id="JAZDWU010000002">
    <property type="protein sequence ID" value="KAL0011381.1"/>
    <property type="molecule type" value="Genomic_DNA"/>
</dbReference>